<dbReference type="GO" id="GO:0009279">
    <property type="term" value="C:cell outer membrane"/>
    <property type="evidence" value="ECO:0007669"/>
    <property type="project" value="UniProtKB-SubCell"/>
</dbReference>
<name>A0A365XTS9_9BACT</name>
<comment type="caution">
    <text evidence="9">The sequence shown here is derived from an EMBL/GenBank/DDBJ whole genome shotgun (WGS) entry which is preliminary data.</text>
</comment>
<evidence type="ECO:0000256" key="7">
    <source>
        <dbReference type="PROSITE-ProRule" id="PRU01360"/>
    </source>
</evidence>
<dbReference type="EMBL" id="QFFJ01000002">
    <property type="protein sequence ID" value="RBL89528.1"/>
    <property type="molecule type" value="Genomic_DNA"/>
</dbReference>
<gene>
    <name evidence="9" type="ORF">DF182_23745</name>
</gene>
<comment type="similarity">
    <text evidence="7">Belongs to the TonB-dependent receptor family.</text>
</comment>
<dbReference type="Gene3D" id="2.40.170.20">
    <property type="entry name" value="TonB-dependent receptor, beta-barrel domain"/>
    <property type="match status" value="1"/>
</dbReference>
<dbReference type="InterPro" id="IPR036942">
    <property type="entry name" value="Beta-barrel_TonB_sf"/>
</dbReference>
<accession>A0A365XTS9</accession>
<keyword evidence="6 7" id="KW-0998">Cell outer membrane</keyword>
<keyword evidence="3 7" id="KW-1134">Transmembrane beta strand</keyword>
<dbReference type="Gene3D" id="3.55.50.30">
    <property type="match status" value="1"/>
</dbReference>
<dbReference type="InterPro" id="IPR008969">
    <property type="entry name" value="CarboxyPept-like_regulatory"/>
</dbReference>
<evidence type="ECO:0000256" key="6">
    <source>
        <dbReference type="ARBA" id="ARBA00023237"/>
    </source>
</evidence>
<feature type="domain" description="TonB-dependent receptor plug" evidence="8">
    <location>
        <begin position="240"/>
        <end position="351"/>
    </location>
</feature>
<dbReference type="Gene3D" id="2.170.130.10">
    <property type="entry name" value="TonB-dependent receptor, plug domain"/>
    <property type="match status" value="1"/>
</dbReference>
<evidence type="ECO:0000256" key="1">
    <source>
        <dbReference type="ARBA" id="ARBA00004571"/>
    </source>
</evidence>
<keyword evidence="5 7" id="KW-0472">Membrane</keyword>
<dbReference type="RefSeq" id="WP_113618274.1">
    <property type="nucleotide sequence ID" value="NZ_QFFJ01000002.1"/>
</dbReference>
<dbReference type="SUPFAM" id="SSF49464">
    <property type="entry name" value="Carboxypeptidase regulatory domain-like"/>
    <property type="match status" value="1"/>
</dbReference>
<organism evidence="9 10">
    <name type="scientific">Chitinophaga flava</name>
    <dbReference type="NCBI Taxonomy" id="2259036"/>
    <lineage>
        <taxon>Bacteria</taxon>
        <taxon>Pseudomonadati</taxon>
        <taxon>Bacteroidota</taxon>
        <taxon>Chitinophagia</taxon>
        <taxon>Chitinophagales</taxon>
        <taxon>Chitinophagaceae</taxon>
        <taxon>Chitinophaga</taxon>
    </lineage>
</organism>
<dbReference type="Gene3D" id="2.60.40.1120">
    <property type="entry name" value="Carboxypeptidase-like, regulatory domain"/>
    <property type="match status" value="1"/>
</dbReference>
<dbReference type="NCBIfam" id="TIGR04056">
    <property type="entry name" value="OMP_RagA_SusC"/>
    <property type="match status" value="1"/>
</dbReference>
<dbReference type="AlphaFoldDB" id="A0A365XTS9"/>
<dbReference type="OrthoDB" id="9768177at2"/>
<dbReference type="InterPro" id="IPR023997">
    <property type="entry name" value="TonB-dep_OMP_SusC/RagA_CS"/>
</dbReference>
<keyword evidence="2 7" id="KW-0813">Transport</keyword>
<dbReference type="InterPro" id="IPR039426">
    <property type="entry name" value="TonB-dep_rcpt-like"/>
</dbReference>
<reference evidence="9 10" key="1">
    <citation type="submission" date="2018-05" db="EMBL/GenBank/DDBJ databases">
        <title>Chitinophaga sp. K3CV102501T nov., isolated from isolated from a monsoon evergreen broad-leaved forest soil.</title>
        <authorList>
            <person name="Lv Y."/>
        </authorList>
    </citation>
    <scope>NUCLEOTIDE SEQUENCE [LARGE SCALE GENOMIC DNA]</scope>
    <source>
        <strain evidence="9 10">GDMCC 1.1325</strain>
    </source>
</reference>
<evidence type="ECO:0000313" key="10">
    <source>
        <dbReference type="Proteomes" id="UP000253410"/>
    </source>
</evidence>
<keyword evidence="4 7" id="KW-0812">Transmembrane</keyword>
<evidence type="ECO:0000259" key="8">
    <source>
        <dbReference type="Pfam" id="PF07715"/>
    </source>
</evidence>
<dbReference type="InterPro" id="IPR023996">
    <property type="entry name" value="TonB-dep_OMP_SusC/RagA"/>
</dbReference>
<dbReference type="SUPFAM" id="SSF56935">
    <property type="entry name" value="Porins"/>
    <property type="match status" value="1"/>
</dbReference>
<keyword evidence="10" id="KW-1185">Reference proteome</keyword>
<dbReference type="NCBIfam" id="TIGR04057">
    <property type="entry name" value="SusC_RagA_signa"/>
    <property type="match status" value="1"/>
</dbReference>
<dbReference type="InterPro" id="IPR037066">
    <property type="entry name" value="Plug_dom_sf"/>
</dbReference>
<proteinExistence type="inferred from homology"/>
<evidence type="ECO:0000256" key="5">
    <source>
        <dbReference type="ARBA" id="ARBA00023136"/>
    </source>
</evidence>
<dbReference type="InterPro" id="IPR012910">
    <property type="entry name" value="Plug_dom"/>
</dbReference>
<sequence length="1227" mass="137390">MQVNHVNHRRMGGCRTTATIPAGKLSTGINRRKRIMLLLTTALLHVSFSVMAQVVTIKTAGAPLEQVFTDLEKQTGYTVVANYDIIRKARPVTVTAQQMPLESFLSAVLKDQGLDYFIRSKTVTITRKTADKQPAADVTAIQTNPAVTGVVTDSTGTPLPGATIAIQGKPGFAPTDGSGRFSIKAVPGETLLVTFLGYQPVLVKVMPGQQDLHVIMKPVVAQLGEYVVEVSTGYQKLKKTQLTGAFTVIDRKTYLQSVPVTGNIIENMEGRMAGLVLNMNQTGVTDPSNASPFTIRGVSTFQAVKKPLIVLNGYPTEINIESLNPYDIESITVLKDAAAAAIYGVRASNGVVVINTRKGLDSKPQFHLTAAMTVKPKPDYRKLGLLTGKGYVDFEIASAFNSMKRGELSKEALDAANGTYTPVFSIADDLYNGHITQQEADKLLAPYEQYDNTDDYKRLFLQNQQLRTIDFSFNGGNRNATYFLGVNRVDNQRGEKFSAFDKTSINYRGAFDFMKIFTLDVQSIFSTLNDKRVPIPEYTSFRPYQHFLDDAGNPLPAYLSPYNDSYYGFDGQYGTISPERNAENMKMGLYDTYYYPYQEMFESSTHLKQNIYRLQGNLRAKVMPGLQLELGGVFERQQGTLTDWASENANQTRLMLNYYAARDPYTDKPLFRFPQGGVNKTTESLINTYTVRGQATYNKLLNDKHDLSFLAGGEVRRLTTSSRLSTVFGYDGNTLSMKPVDLSLIGNREVSPEYKDVLIPVDYGYLDDYTMFRDFFRETYQDDRFISGYANGGYTYDERYSITGSLRIDQSNLFGTDPRFRYTPLWSAGFSWNLHREQFMAVHTWIDELKMRLSAGYNGNIIKLSGPYTILGAAINNLTPNTLVGYGIKTLRNNQLRWEKTLNYNAGLDFGFWQRRVYGSIDYYIKKGTDIFSSLGIDATKGMSNAALNNASIINKGLDININTVNISGKKFKWQTQVTGSFNQSKVLNVANQFTGFYDFTRVGYPENVVGYPISAVFAHNYLGLNKNGQPIVRGEDGKPLVLSFGPRVDVPFSSLKYMGVNDPRYVLGLNNRFDFGDVNLSFLIMYYGGNVARVKPPSIFGDRPLEGIQNYWKQPGDEQHTMIPGLPVEYGEPGYYTVRTGYDYAQQFFRKMDFLVLRNVTLGWDVNEKLAKKAGLLNPRLVFQVQNPFKYVFSGNDIDPETLNYLSGTRGLPVVPAYTLSLNVNF</sequence>
<dbReference type="Pfam" id="PF13715">
    <property type="entry name" value="CarbopepD_reg_2"/>
    <property type="match status" value="1"/>
</dbReference>
<dbReference type="Proteomes" id="UP000253410">
    <property type="component" value="Unassembled WGS sequence"/>
</dbReference>
<dbReference type="PROSITE" id="PS52016">
    <property type="entry name" value="TONB_DEPENDENT_REC_3"/>
    <property type="match status" value="1"/>
</dbReference>
<dbReference type="Pfam" id="PF07715">
    <property type="entry name" value="Plug"/>
    <property type="match status" value="1"/>
</dbReference>
<protein>
    <recommendedName>
        <fullName evidence="8">TonB-dependent receptor plug domain-containing protein</fullName>
    </recommendedName>
</protein>
<evidence type="ECO:0000256" key="3">
    <source>
        <dbReference type="ARBA" id="ARBA00022452"/>
    </source>
</evidence>
<evidence type="ECO:0000256" key="4">
    <source>
        <dbReference type="ARBA" id="ARBA00022692"/>
    </source>
</evidence>
<comment type="subcellular location">
    <subcellularLocation>
        <location evidence="1 7">Cell outer membrane</location>
        <topology evidence="1 7">Multi-pass membrane protein</topology>
    </subcellularLocation>
</comment>
<evidence type="ECO:0000313" key="9">
    <source>
        <dbReference type="EMBL" id="RBL89528.1"/>
    </source>
</evidence>
<evidence type="ECO:0000256" key="2">
    <source>
        <dbReference type="ARBA" id="ARBA00022448"/>
    </source>
</evidence>